<evidence type="ECO:0000313" key="3">
    <source>
        <dbReference type="EMBL" id="KAK6590607.1"/>
    </source>
</evidence>
<dbReference type="Proteomes" id="UP001311799">
    <property type="component" value="Unassembled WGS sequence"/>
</dbReference>
<gene>
    <name evidence="3" type="ORF">RS030_142131</name>
</gene>
<evidence type="ECO:0000256" key="1">
    <source>
        <dbReference type="ARBA" id="ARBA00007690"/>
    </source>
</evidence>
<name>A0AAV9Y331_9CRYT</name>
<dbReference type="PANTHER" id="PTHR48287:SF1">
    <property type="entry name" value="ARM REPEAT SUPERFAMILY PROTEIN"/>
    <property type="match status" value="1"/>
</dbReference>
<accession>A0AAV9Y331</accession>
<sequence length="1349" mass="153952">MDPLLLDVELTLKSLSQKRVYLSAYQSFSIIKDSISSVNGQFSAPNFINLTFEAINGCIPKGEAANGKTDSNYEYTLTGLLVLQKTLIESLDMNFLGVNYVAISYVIIKQLINVLTRIIKSKANVDIRYVTTPIIQFSSIIDETKLSPDMFLALLEVLTENELSNKEKNQIQDCVVELLNISLENSLIMLSIHRYITYTMSMCDKRQLDGSQDSSTIFFKIAPLNSLYFRLLDKFEKSQIKEYLDLLVLFGTSKQRRYIAEVALESLNCHTTVLNSDLECDFKWIPLYILDNLINNMQEAKDIKLISKYLKTCGICLCTLMSIKKSNIADPSFDLNVNGPIESYIHSLKQFMFTTDSNTHSAVLDSLYEIVFNIQKVMRDENGKNSISQVFELYESFVSAVVPFCSCILEDYRYKLSLSKTIILITLLMESWDELLVITCYNLDDTRQIYEKKRAQGVLLFENCIKTCLNLAAVALCGGLSEGNINFSDVSNIKSELRRIVGSIIRAFGPKTLLSFRPLMFEGLKLTDSEFPIKSNSWLLPLLRVHITRTELSFFVEYFLPLAILLSKLRADFQETEPNHMKLYQILEEQVWSLLPGFFDETLDFLESFGSDNGILRTYLLQLLDRDTTRDHICNALLRISRQTFIGRGLSQTNTEESYEAQKMCNIDNRDYYIAKKTWKSNEEALNKYSKSFLSLMIVKFLNCYSEDIQVVVSSSYTSKEKETQHYLSCIQNLVPFCDESVIQYNLNNFYKVWDNMAKGIENSNIPCNKIIALLDVAIVMAKRLSLEQVDNILKSFLNILSVILTNKSKDNYSEKTQLQKKVYKGLKACMDVLATKTSLFLNIRDKIVEIWNVLTLDAGKCPSNSLKHRLSCLRVFVQLLSKIEDKEFVLKFGNEQMINTMIPEILFCLREPNVSVRTNAVALLKSIIECFIEYPSTLEKIIVKMITISRIGSSQIKKGYIEISCVVALTMIIFNYGDLIQSSDHFSDNSLLKVVINFVVNSLNSQDPVMYINSLKFIRVSLFRLNQTLLNEYIPNILNSALNNENCSLKCRIELRKVLISIIKKFGATNVMHAFPTQHIPLYRYLVRKISKSVSRKKRAKDIEDNYDNILDYNDGEFIDEDFDSSKRGSSGILGALEDDNDSCDEYLGNSNATKNKGRNNTKSDCTSKERFLTISGDSNGMFSDPIDLLSSKASSNIVTTGLNEHTTRKRIVDQSDDDLVKFDEKQNMLIVKNKIDIEEENNDDLCITSDKFDYASIKGSERFCRKTGMTLTQNTIKSSKQVKKTRKHHIIVKGVSEFKSKKSKGDIVKNGLQPFAYMRLNPALAKEKHKVNATRSISNIFTGKKRR</sequence>
<dbReference type="Gene3D" id="1.25.10.10">
    <property type="entry name" value="Leucine-rich Repeat Variant"/>
    <property type="match status" value="1"/>
</dbReference>
<proteinExistence type="inferred from homology"/>
<feature type="domain" description="RRP12 HEAT" evidence="2">
    <location>
        <begin position="491"/>
        <end position="697"/>
    </location>
</feature>
<organism evidence="3 4">
    <name type="scientific">Cryptosporidium xiaoi</name>
    <dbReference type="NCBI Taxonomy" id="659607"/>
    <lineage>
        <taxon>Eukaryota</taxon>
        <taxon>Sar</taxon>
        <taxon>Alveolata</taxon>
        <taxon>Apicomplexa</taxon>
        <taxon>Conoidasida</taxon>
        <taxon>Coccidia</taxon>
        <taxon>Eucoccidiorida</taxon>
        <taxon>Eimeriorina</taxon>
        <taxon>Cryptosporidiidae</taxon>
        <taxon>Cryptosporidium</taxon>
    </lineage>
</organism>
<dbReference type="Pfam" id="PF08161">
    <property type="entry name" value="RRP12_HEAT"/>
    <property type="match status" value="1"/>
</dbReference>
<dbReference type="SUPFAM" id="SSF48371">
    <property type="entry name" value="ARM repeat"/>
    <property type="match status" value="1"/>
</dbReference>
<dbReference type="GO" id="GO:0005634">
    <property type="term" value="C:nucleus"/>
    <property type="evidence" value="ECO:0007669"/>
    <property type="project" value="UniProtKB-SubCell"/>
</dbReference>
<dbReference type="InterPro" id="IPR012978">
    <property type="entry name" value="HEAT_RRP12"/>
</dbReference>
<reference evidence="3 4" key="1">
    <citation type="submission" date="2023-10" db="EMBL/GenBank/DDBJ databases">
        <title>Comparative genomics analysis reveals potential genetic determinants of host preference in Cryptosporidium xiaoi.</title>
        <authorList>
            <person name="Xiao L."/>
            <person name="Li J."/>
        </authorList>
    </citation>
    <scope>NUCLEOTIDE SEQUENCE [LARGE SCALE GENOMIC DNA]</scope>
    <source>
        <strain evidence="3 4">52996</strain>
    </source>
</reference>
<comment type="similarity">
    <text evidence="1">Belongs to the RRP12 family.</text>
</comment>
<evidence type="ECO:0000313" key="4">
    <source>
        <dbReference type="Proteomes" id="UP001311799"/>
    </source>
</evidence>
<protein>
    <recommendedName>
        <fullName evidence="2">RRP12 HEAT domain-containing protein</fullName>
    </recommendedName>
</protein>
<dbReference type="InterPro" id="IPR052087">
    <property type="entry name" value="RRP12"/>
</dbReference>
<dbReference type="InterPro" id="IPR011989">
    <property type="entry name" value="ARM-like"/>
</dbReference>
<dbReference type="EMBL" id="JAWDEY010000005">
    <property type="protein sequence ID" value="KAK6590607.1"/>
    <property type="molecule type" value="Genomic_DNA"/>
</dbReference>
<dbReference type="PANTHER" id="PTHR48287">
    <property type="entry name" value="ARM REPEAT SUPERFAMILY PROTEIN"/>
    <property type="match status" value="1"/>
</dbReference>
<dbReference type="InterPro" id="IPR016024">
    <property type="entry name" value="ARM-type_fold"/>
</dbReference>
<keyword evidence="4" id="KW-1185">Reference proteome</keyword>
<comment type="caution">
    <text evidence="3">The sequence shown here is derived from an EMBL/GenBank/DDBJ whole genome shotgun (WGS) entry which is preliminary data.</text>
</comment>
<evidence type="ECO:0000259" key="2">
    <source>
        <dbReference type="Pfam" id="PF08161"/>
    </source>
</evidence>